<dbReference type="OrthoDB" id="410104at2759"/>
<dbReference type="Proteomes" id="UP000025227">
    <property type="component" value="Unplaced"/>
</dbReference>
<dbReference type="GO" id="GO:0061343">
    <property type="term" value="P:cell adhesion involved in heart morphogenesis"/>
    <property type="evidence" value="ECO:0007669"/>
    <property type="project" value="TreeGrafter"/>
</dbReference>
<dbReference type="WBParaSite" id="HCON_00113530-00001">
    <property type="protein sequence ID" value="HCON_00113530-00001"/>
    <property type="gene ID" value="HCON_00113530"/>
</dbReference>
<dbReference type="PANTHER" id="PTHR33395">
    <property type="entry name" value="TRANSCRIPTASE, PUTATIVE-RELATED-RELATED"/>
    <property type="match status" value="1"/>
</dbReference>
<evidence type="ECO:0000313" key="1">
    <source>
        <dbReference type="Proteomes" id="UP000025227"/>
    </source>
</evidence>
<accession>A0A7I4YKT7</accession>
<dbReference type="PANTHER" id="PTHR33395:SF22">
    <property type="entry name" value="REVERSE TRANSCRIPTASE DOMAIN-CONTAINING PROTEIN"/>
    <property type="match status" value="1"/>
</dbReference>
<dbReference type="GO" id="GO:0007508">
    <property type="term" value="P:larval heart development"/>
    <property type="evidence" value="ECO:0007669"/>
    <property type="project" value="TreeGrafter"/>
</dbReference>
<dbReference type="AlphaFoldDB" id="A0A7I4YKT7"/>
<reference evidence="2" key="1">
    <citation type="submission" date="2020-12" db="UniProtKB">
        <authorList>
            <consortium name="WormBaseParasite"/>
        </authorList>
    </citation>
    <scope>IDENTIFICATION</scope>
    <source>
        <strain evidence="2">MHco3</strain>
    </source>
</reference>
<dbReference type="GO" id="GO:0031012">
    <property type="term" value="C:extracellular matrix"/>
    <property type="evidence" value="ECO:0007669"/>
    <property type="project" value="TreeGrafter"/>
</dbReference>
<evidence type="ECO:0000313" key="2">
    <source>
        <dbReference type="WBParaSite" id="HCON_00113530-00001"/>
    </source>
</evidence>
<keyword evidence="1" id="KW-1185">Reference proteome</keyword>
<name>A0A7I4YKT7_HAECO</name>
<organism evidence="1 2">
    <name type="scientific">Haemonchus contortus</name>
    <name type="common">Barber pole worm</name>
    <dbReference type="NCBI Taxonomy" id="6289"/>
    <lineage>
        <taxon>Eukaryota</taxon>
        <taxon>Metazoa</taxon>
        <taxon>Ecdysozoa</taxon>
        <taxon>Nematoda</taxon>
        <taxon>Chromadorea</taxon>
        <taxon>Rhabditida</taxon>
        <taxon>Rhabditina</taxon>
        <taxon>Rhabditomorpha</taxon>
        <taxon>Strongyloidea</taxon>
        <taxon>Trichostrongylidae</taxon>
        <taxon>Haemonchus</taxon>
    </lineage>
</organism>
<proteinExistence type="predicted"/>
<sequence>MFEKLAERRWTWESPDGRTHTEIDHVPTNRHWSLLDVSVLPSFDTGSDHHLVRAKIRLNKLIFKRDTHRPAHFKTPSFDTELLESAIKAHHWRLLENPTEDYEYLTKGLPKCADISRRPQLAPIPRLDALAVSLLEKRRALKQDPNANHVEKVLVNKPCRMAVKQSLREYRRTKLLKAAEARSSIKRCKRDLIDQKAVMSALLDKDGIVKTFRSSMENIVQDFSTKLFRSSIFVHKCSMPPYEEPPAILDSEGANAIRSMKKGSTPGLDNIPTDLLCSGSTALSSLLSEHFNHYLKLKRIPEQWKESRTILLFKKGEREGISSYRPVSILSIQLWYTIHSRKFCSIAWNASWTNTSQ</sequence>
<protein>
    <submittedName>
        <fullName evidence="2">Reverse transcriptase domain-containing protein</fullName>
    </submittedName>
</protein>